<dbReference type="EMBL" id="CP123443">
    <property type="protein sequence ID" value="WGK68689.1"/>
    <property type="molecule type" value="Genomic_DNA"/>
</dbReference>
<proteinExistence type="predicted"/>
<sequence>MGKIMALKARGNEGKTTTIKILYNKYLKENYRVIHYRGPEDIKDPGDILAVVKIDETVVGITSAGDTYDDVFSHLNTLINEYSCTVCVSASKTRGGTHDAFYKYETDYEIEFIEKTICNYLQHIKANKKDAKILFDKIIKACK</sequence>
<organism evidence="1 2">
    <name type="scientific">Candidatus Haliotispira prima</name>
    <dbReference type="NCBI Taxonomy" id="3034016"/>
    <lineage>
        <taxon>Bacteria</taxon>
        <taxon>Pseudomonadati</taxon>
        <taxon>Spirochaetota</taxon>
        <taxon>Spirochaetia</taxon>
        <taxon>Spirochaetales</taxon>
        <taxon>Spirochaetaceae</taxon>
        <taxon>Candidatus Haliotispira</taxon>
    </lineage>
</organism>
<accession>A0ABY8MFD7</accession>
<name>A0ABY8MFD7_9SPIO</name>
<reference evidence="1 2" key="1">
    <citation type="submission" date="2023-04" db="EMBL/GenBank/DDBJ databases">
        <title>Spirochaete genome identified in red abalone sample constitutes a novel genus.</title>
        <authorList>
            <person name="Sharma S.P."/>
            <person name="Purcell C.M."/>
            <person name="Hyde J.R."/>
            <person name="Severin A.J."/>
        </authorList>
    </citation>
    <scope>NUCLEOTIDE SEQUENCE [LARGE SCALE GENOMIC DNA]</scope>
    <source>
        <strain evidence="1 2">SP-2023</strain>
    </source>
</reference>
<keyword evidence="2" id="KW-1185">Reference proteome</keyword>
<dbReference type="Proteomes" id="UP001228690">
    <property type="component" value="Chromosome"/>
</dbReference>
<gene>
    <name evidence="1" type="ORF">P0082_09390</name>
</gene>
<evidence type="ECO:0000313" key="2">
    <source>
        <dbReference type="Proteomes" id="UP001228690"/>
    </source>
</evidence>
<protein>
    <submittedName>
        <fullName evidence="1">Uncharacterized protein</fullName>
    </submittedName>
</protein>
<evidence type="ECO:0000313" key="1">
    <source>
        <dbReference type="EMBL" id="WGK68689.1"/>
    </source>
</evidence>
<dbReference type="RefSeq" id="WP_326926875.1">
    <property type="nucleotide sequence ID" value="NZ_CP123443.1"/>
</dbReference>